<dbReference type="EMBL" id="RZGK01000017">
    <property type="protein sequence ID" value="KAF9692735.1"/>
    <property type="molecule type" value="Genomic_DNA"/>
</dbReference>
<dbReference type="AlphaFoldDB" id="A0A8H7IXR1"/>
<feature type="region of interest" description="Disordered" evidence="1">
    <location>
        <begin position="1"/>
        <end position="31"/>
    </location>
</feature>
<name>A0A8H7IXR1_9PLEO</name>
<dbReference type="PANTHER" id="PTHR38790:SF4">
    <property type="entry name" value="2EXR DOMAIN-CONTAINING PROTEIN"/>
    <property type="match status" value="1"/>
</dbReference>
<keyword evidence="3" id="KW-1185">Reference proteome</keyword>
<protein>
    <submittedName>
        <fullName evidence="2">Uncharacterized protein</fullName>
    </submittedName>
</protein>
<evidence type="ECO:0000313" key="2">
    <source>
        <dbReference type="EMBL" id="KAF9692735.1"/>
    </source>
</evidence>
<reference evidence="2" key="1">
    <citation type="submission" date="2018-12" db="EMBL/GenBank/DDBJ databases">
        <authorList>
            <person name="Syme R.A."/>
            <person name="Farfan-Caceres L."/>
            <person name="Lichtenzveig J."/>
        </authorList>
    </citation>
    <scope>NUCLEOTIDE SEQUENCE</scope>
    <source>
        <strain evidence="2">Al4</strain>
    </source>
</reference>
<feature type="compositionally biased region" description="Low complexity" evidence="1">
    <location>
        <begin position="1"/>
        <end position="15"/>
    </location>
</feature>
<dbReference type="OrthoDB" id="5413827at2759"/>
<comment type="caution">
    <text evidence="2">The sequence shown here is derived from an EMBL/GenBank/DDBJ whole genome shotgun (WGS) entry which is preliminary data.</text>
</comment>
<dbReference type="Proteomes" id="UP000651452">
    <property type="component" value="Unassembled WGS sequence"/>
</dbReference>
<dbReference type="PANTHER" id="PTHR38790">
    <property type="entry name" value="2EXR DOMAIN-CONTAINING PROTEIN-RELATED"/>
    <property type="match status" value="1"/>
</dbReference>
<evidence type="ECO:0000313" key="3">
    <source>
        <dbReference type="Proteomes" id="UP000651452"/>
    </source>
</evidence>
<organism evidence="2 3">
    <name type="scientific">Ascochyta lentis</name>
    <dbReference type="NCBI Taxonomy" id="205686"/>
    <lineage>
        <taxon>Eukaryota</taxon>
        <taxon>Fungi</taxon>
        <taxon>Dikarya</taxon>
        <taxon>Ascomycota</taxon>
        <taxon>Pezizomycotina</taxon>
        <taxon>Dothideomycetes</taxon>
        <taxon>Pleosporomycetidae</taxon>
        <taxon>Pleosporales</taxon>
        <taxon>Pleosporineae</taxon>
        <taxon>Didymellaceae</taxon>
        <taxon>Ascochyta</taxon>
    </lineage>
</organism>
<evidence type="ECO:0000256" key="1">
    <source>
        <dbReference type="SAM" id="MobiDB-lite"/>
    </source>
</evidence>
<sequence>MPPTNSATSSASTTSKIKRQKISHATGRNDERVRRNVDAAGVMAQNAVQSPLLRLPAELRSTIWNIVYGNMMVVIHSNNQKSGHKPSFRLKFDTHENVITEHFLTDAPVSAPKLVCRQFWAETSEVFLKSCTVRTASRKAFRVLALSEQPIVQRVQKLIIAYARTWPSDFPRSWANYLTSSLVGRFKNLRGVEMYLWVVHGYQLRRTDVLNDDLWKSNKLPAIIRSFQQHKLEPALTSVNYLPYRWVHETAWNASTVINEAIRTELLKPAQNATQSPLLRLQAELRNAMWELILSDRDGYKQKEDKTAHLPGFVCKQFWAEVSEIFMSSFTLRIDDPNIFQAFVMSGSPLIPRVRRLFLISQVYCPDTFALEWADTLTPSIVGRLESLQGLRLKLQMQNDPLESWHMIDIMDDRKRENSKLMEIIRTFQQHKLHEAITSVHIDLWVEAASRYLYLSRVCEVIRENLLQYEPRADDQDA</sequence>
<proteinExistence type="predicted"/>
<reference evidence="2" key="2">
    <citation type="submission" date="2020-09" db="EMBL/GenBank/DDBJ databases">
        <title>Reference genome assembly for Australian Ascochyta lentis isolate Al4.</title>
        <authorList>
            <person name="Lee R.C."/>
            <person name="Farfan-Caceres L.M."/>
            <person name="Debler J.W."/>
            <person name="Williams A.H."/>
            <person name="Henares B.M."/>
        </authorList>
    </citation>
    <scope>NUCLEOTIDE SEQUENCE</scope>
    <source>
        <strain evidence="2">Al4</strain>
    </source>
</reference>
<gene>
    <name evidence="2" type="ORF">EKO04_009249</name>
</gene>
<accession>A0A8H7IXR1</accession>